<gene>
    <name evidence="2" type="ORF">FEN17_17065</name>
</gene>
<protein>
    <submittedName>
        <fullName evidence="2">AtpZ/AtpI family protein</fullName>
    </submittedName>
</protein>
<evidence type="ECO:0000256" key="1">
    <source>
        <dbReference type="SAM" id="Phobius"/>
    </source>
</evidence>
<dbReference type="InterPro" id="IPR032820">
    <property type="entry name" value="ATPase_put"/>
</dbReference>
<dbReference type="EMBL" id="VCEJ01000004">
    <property type="protein sequence ID" value="TLV01160.1"/>
    <property type="molecule type" value="Genomic_DNA"/>
</dbReference>
<feature type="transmembrane region" description="Helical" evidence="1">
    <location>
        <begin position="58"/>
        <end position="76"/>
    </location>
</feature>
<keyword evidence="3" id="KW-1185">Reference proteome</keyword>
<organism evidence="2 3">
    <name type="scientific">Dyadobacter luticola</name>
    <dbReference type="NCBI Taxonomy" id="1979387"/>
    <lineage>
        <taxon>Bacteria</taxon>
        <taxon>Pseudomonadati</taxon>
        <taxon>Bacteroidota</taxon>
        <taxon>Cytophagia</taxon>
        <taxon>Cytophagales</taxon>
        <taxon>Spirosomataceae</taxon>
        <taxon>Dyadobacter</taxon>
    </lineage>
</organism>
<dbReference type="OrthoDB" id="9798708at2"/>
<feature type="transmembrane region" description="Helical" evidence="1">
    <location>
        <begin position="27"/>
        <end position="46"/>
    </location>
</feature>
<accession>A0A5R9KYJ9</accession>
<reference evidence="2 3" key="1">
    <citation type="submission" date="2019-05" db="EMBL/GenBank/DDBJ databases">
        <authorList>
            <person name="Qu J.-H."/>
        </authorList>
    </citation>
    <scope>NUCLEOTIDE SEQUENCE [LARGE SCALE GENOMIC DNA]</scope>
    <source>
        <strain evidence="2 3">T17</strain>
    </source>
</reference>
<keyword evidence="1" id="KW-0812">Transmembrane</keyword>
<proteinExistence type="predicted"/>
<dbReference type="Pfam" id="PF09527">
    <property type="entry name" value="ATPase_gene1"/>
    <property type="match status" value="1"/>
</dbReference>
<name>A0A5R9KYJ9_9BACT</name>
<keyword evidence="1" id="KW-0472">Membrane</keyword>
<keyword evidence="1" id="KW-1133">Transmembrane helix</keyword>
<dbReference type="AlphaFoldDB" id="A0A5R9KYJ9"/>
<comment type="caution">
    <text evidence="2">The sequence shown here is derived from an EMBL/GenBank/DDBJ whole genome shotgun (WGS) entry which is preliminary data.</text>
</comment>
<dbReference type="Proteomes" id="UP000306402">
    <property type="component" value="Unassembled WGS sequence"/>
</dbReference>
<sequence>MKKDKKELGYGNEGGQQKKVSSGFLKYSGLATQMLGTILVFTYLGYRLDGWQQNKVPWWTLVLSLASIAASLFLLIKSFTKR</sequence>
<dbReference type="RefSeq" id="WP_138366531.1">
    <property type="nucleotide sequence ID" value="NZ_VCEJ01000004.1"/>
</dbReference>
<evidence type="ECO:0000313" key="3">
    <source>
        <dbReference type="Proteomes" id="UP000306402"/>
    </source>
</evidence>
<evidence type="ECO:0000313" key="2">
    <source>
        <dbReference type="EMBL" id="TLV01160.1"/>
    </source>
</evidence>